<name>A0A3D8HAI0_9BACT</name>
<dbReference type="Proteomes" id="UP000256321">
    <property type="component" value="Unassembled WGS sequence"/>
</dbReference>
<gene>
    <name evidence="1" type="ORF">DWU89_18455</name>
</gene>
<protein>
    <submittedName>
        <fullName evidence="1">Uncharacterized protein</fullName>
    </submittedName>
</protein>
<sequence length="112" mass="12913">MVCRKLVYEDVINVFDALINISESVINIYEVVEYRFPAEQSLNALVQNFLVLDLLQIEKYTLTPCFDCFSISSEILIDFGLTLFTVLTGSADNRENVVPSPWRKVYNLIIER</sequence>
<accession>A0A3D8HAI0</accession>
<dbReference type="EMBL" id="QREV01000068">
    <property type="protein sequence ID" value="RDU47642.1"/>
    <property type="molecule type" value="Genomic_DNA"/>
</dbReference>
<evidence type="ECO:0000313" key="2">
    <source>
        <dbReference type="Proteomes" id="UP000256321"/>
    </source>
</evidence>
<evidence type="ECO:0000313" key="1">
    <source>
        <dbReference type="EMBL" id="RDU47642.1"/>
    </source>
</evidence>
<proteinExistence type="predicted"/>
<reference evidence="1 2" key="1">
    <citation type="submission" date="2018-07" db="EMBL/GenBank/DDBJ databases">
        <title>Parabacteroides acidifaciens nov. sp., isolated from human feces.</title>
        <authorList>
            <person name="Wang Y.J."/>
        </authorList>
    </citation>
    <scope>NUCLEOTIDE SEQUENCE [LARGE SCALE GENOMIC DNA]</scope>
    <source>
        <strain evidence="1 2">426-9</strain>
    </source>
</reference>
<organism evidence="1 2">
    <name type="scientific">Parabacteroides acidifaciens</name>
    <dbReference type="NCBI Taxonomy" id="2290935"/>
    <lineage>
        <taxon>Bacteria</taxon>
        <taxon>Pseudomonadati</taxon>
        <taxon>Bacteroidota</taxon>
        <taxon>Bacteroidia</taxon>
        <taxon>Bacteroidales</taxon>
        <taxon>Tannerellaceae</taxon>
        <taxon>Parabacteroides</taxon>
    </lineage>
</organism>
<dbReference type="AlphaFoldDB" id="A0A3D8HAI0"/>
<comment type="caution">
    <text evidence="1">The sequence shown here is derived from an EMBL/GenBank/DDBJ whole genome shotgun (WGS) entry which is preliminary data.</text>
</comment>